<dbReference type="SUPFAM" id="SSF53850">
    <property type="entry name" value="Periplasmic binding protein-like II"/>
    <property type="match status" value="1"/>
</dbReference>
<dbReference type="AlphaFoldDB" id="A0A7W6K5F5"/>
<reference evidence="6 7" key="1">
    <citation type="submission" date="2020-08" db="EMBL/GenBank/DDBJ databases">
        <title>Genomic Encyclopedia of Type Strains, Phase IV (KMG-IV): sequencing the most valuable type-strain genomes for metagenomic binning, comparative biology and taxonomic classification.</title>
        <authorList>
            <person name="Goeker M."/>
        </authorList>
    </citation>
    <scope>NUCLEOTIDE SEQUENCE [LARGE SCALE GENOMIC DNA]</scope>
    <source>
        <strain evidence="6 7">DSM 26385</strain>
    </source>
</reference>
<dbReference type="InterPro" id="IPR005119">
    <property type="entry name" value="LysR_subst-bd"/>
</dbReference>
<dbReference type="InterPro" id="IPR050950">
    <property type="entry name" value="HTH-type_LysR_regulators"/>
</dbReference>
<evidence type="ECO:0000256" key="2">
    <source>
        <dbReference type="ARBA" id="ARBA00023015"/>
    </source>
</evidence>
<keyword evidence="7" id="KW-1185">Reference proteome</keyword>
<dbReference type="PANTHER" id="PTHR30419">
    <property type="entry name" value="HTH-TYPE TRANSCRIPTIONAL REGULATOR YBHD"/>
    <property type="match status" value="1"/>
</dbReference>
<evidence type="ECO:0000313" key="6">
    <source>
        <dbReference type="EMBL" id="MBB4105558.1"/>
    </source>
</evidence>
<dbReference type="Pfam" id="PF03466">
    <property type="entry name" value="LysR_substrate"/>
    <property type="match status" value="1"/>
</dbReference>
<dbReference type="SUPFAM" id="SSF46785">
    <property type="entry name" value="Winged helix' DNA-binding domain"/>
    <property type="match status" value="1"/>
</dbReference>
<gene>
    <name evidence="6" type="ORF">GGQ66_004145</name>
</gene>
<dbReference type="RefSeq" id="WP_210287353.1">
    <property type="nucleotide sequence ID" value="NZ_JACIDU010000023.1"/>
</dbReference>
<keyword evidence="3 6" id="KW-0238">DNA-binding</keyword>
<dbReference type="InterPro" id="IPR036390">
    <property type="entry name" value="WH_DNA-bd_sf"/>
</dbReference>
<dbReference type="InterPro" id="IPR000847">
    <property type="entry name" value="LysR_HTH_N"/>
</dbReference>
<keyword evidence="4" id="KW-0804">Transcription</keyword>
<dbReference type="Pfam" id="PF00126">
    <property type="entry name" value="HTH_1"/>
    <property type="match status" value="1"/>
</dbReference>
<dbReference type="GO" id="GO:0005829">
    <property type="term" value="C:cytosol"/>
    <property type="evidence" value="ECO:0007669"/>
    <property type="project" value="TreeGrafter"/>
</dbReference>
<evidence type="ECO:0000256" key="1">
    <source>
        <dbReference type="ARBA" id="ARBA00009437"/>
    </source>
</evidence>
<keyword evidence="2" id="KW-0805">Transcription regulation</keyword>
<dbReference type="Proteomes" id="UP000584824">
    <property type="component" value="Unassembled WGS sequence"/>
</dbReference>
<accession>A0A7W6K5F5</accession>
<comment type="caution">
    <text evidence="6">The sequence shown here is derived from an EMBL/GenBank/DDBJ whole genome shotgun (WGS) entry which is preliminary data.</text>
</comment>
<proteinExistence type="inferred from homology"/>
<protein>
    <submittedName>
        <fullName evidence="6">DNA-binding transcriptional LysR family regulator</fullName>
    </submittedName>
</protein>
<evidence type="ECO:0000259" key="5">
    <source>
        <dbReference type="PROSITE" id="PS50931"/>
    </source>
</evidence>
<dbReference type="PANTHER" id="PTHR30419:SF8">
    <property type="entry name" value="NITROGEN ASSIMILATION TRANSCRIPTIONAL ACTIVATOR-RELATED"/>
    <property type="match status" value="1"/>
</dbReference>
<evidence type="ECO:0000256" key="4">
    <source>
        <dbReference type="ARBA" id="ARBA00023163"/>
    </source>
</evidence>
<organism evidence="6 7">
    <name type="scientific">Allorhizobium borbori</name>
    <dbReference type="NCBI Taxonomy" id="485907"/>
    <lineage>
        <taxon>Bacteria</taxon>
        <taxon>Pseudomonadati</taxon>
        <taxon>Pseudomonadota</taxon>
        <taxon>Alphaproteobacteria</taxon>
        <taxon>Hyphomicrobiales</taxon>
        <taxon>Rhizobiaceae</taxon>
        <taxon>Rhizobium/Agrobacterium group</taxon>
        <taxon>Allorhizobium</taxon>
    </lineage>
</organism>
<sequence>MNLRHLRAIHAIWREGSFARAAESLGVVPSVLTETVRQLEEAAGLALFDRRLRPPRPTAPGLRYLEETRPLIESFDRALSHLRQSARLEHGSLAIGASPSAISGIVAPAIATFRKAYPSVTITLHDDIAERLAALVSEGTLDIAIAGRAGSSTDLLQTEISTDPFGLACRIDHPLAMKAGSIRLQDIDPDSLIHLDENTGTARLLSSHPSLPAAFHQGCLKAHSTIAQLCLIRAGVGVALLPREAVLLFNDTSIAFVRIEDLDLSRSLYIVRSAKRTISHIAERFIEFLTE</sequence>
<evidence type="ECO:0000313" key="7">
    <source>
        <dbReference type="Proteomes" id="UP000584824"/>
    </source>
</evidence>
<dbReference type="Gene3D" id="1.10.10.10">
    <property type="entry name" value="Winged helix-like DNA-binding domain superfamily/Winged helix DNA-binding domain"/>
    <property type="match status" value="1"/>
</dbReference>
<dbReference type="Gene3D" id="3.40.190.290">
    <property type="match status" value="1"/>
</dbReference>
<name>A0A7W6K5F5_9HYPH</name>
<feature type="domain" description="HTH lysR-type" evidence="5">
    <location>
        <begin position="1"/>
        <end position="58"/>
    </location>
</feature>
<dbReference type="GO" id="GO:0003700">
    <property type="term" value="F:DNA-binding transcription factor activity"/>
    <property type="evidence" value="ECO:0007669"/>
    <property type="project" value="InterPro"/>
</dbReference>
<evidence type="ECO:0000256" key="3">
    <source>
        <dbReference type="ARBA" id="ARBA00023125"/>
    </source>
</evidence>
<dbReference type="PROSITE" id="PS50931">
    <property type="entry name" value="HTH_LYSR"/>
    <property type="match status" value="1"/>
</dbReference>
<dbReference type="EMBL" id="JACIDU010000023">
    <property type="protein sequence ID" value="MBB4105558.1"/>
    <property type="molecule type" value="Genomic_DNA"/>
</dbReference>
<comment type="similarity">
    <text evidence="1">Belongs to the LysR transcriptional regulatory family.</text>
</comment>
<dbReference type="GO" id="GO:0003677">
    <property type="term" value="F:DNA binding"/>
    <property type="evidence" value="ECO:0007669"/>
    <property type="project" value="UniProtKB-KW"/>
</dbReference>
<dbReference type="InterPro" id="IPR036388">
    <property type="entry name" value="WH-like_DNA-bd_sf"/>
</dbReference>